<proteinExistence type="predicted"/>
<dbReference type="Proteomes" id="UP000237846">
    <property type="component" value="Unassembled WGS sequence"/>
</dbReference>
<dbReference type="OrthoDB" id="3412323at2"/>
<dbReference type="EMBL" id="PVZC01000009">
    <property type="protein sequence ID" value="PRX95563.1"/>
    <property type="molecule type" value="Genomic_DNA"/>
</dbReference>
<comment type="caution">
    <text evidence="1">The sequence shown here is derived from an EMBL/GenBank/DDBJ whole genome shotgun (WGS) entry which is preliminary data.</text>
</comment>
<reference evidence="1 2" key="1">
    <citation type="submission" date="2018-03" db="EMBL/GenBank/DDBJ databases">
        <title>Genomic Encyclopedia of Archaeal and Bacterial Type Strains, Phase II (KMG-II): from individual species to whole genera.</title>
        <authorList>
            <person name="Goeker M."/>
        </authorList>
    </citation>
    <scope>NUCLEOTIDE SEQUENCE [LARGE SCALE GENOMIC DNA]</scope>
    <source>
        <strain evidence="1 2">DSM 45601</strain>
    </source>
</reference>
<evidence type="ECO:0000313" key="1">
    <source>
        <dbReference type="EMBL" id="PRX95563.1"/>
    </source>
</evidence>
<accession>A0A2T0PVK1</accession>
<dbReference type="AlphaFoldDB" id="A0A2T0PVK1"/>
<protein>
    <submittedName>
        <fullName evidence="1">Uncharacterized protein</fullName>
    </submittedName>
</protein>
<gene>
    <name evidence="1" type="ORF">CLV72_109172</name>
</gene>
<name>A0A2T0PVK1_9ACTN</name>
<keyword evidence="2" id="KW-1185">Reference proteome</keyword>
<sequence>MDTETKRAISGLTRLIRDQQRTINQLVRGQRTPQIGRSSIDTGALEVRDADGATRMRIGWQPDGSVALVTEGGEAPPAPSAPVLTPSIGGLRVAWDGRLVDGAGADAVIPADFDHINVHVSTTPGFTPAPGTFAGTIRRGGGTLPVVRLPYTEHHVVLVPVTTGGVTGTPSAPASATPLQVEGPDLVAGSVTTAHLAAGSVTADKLEALLVLATTILAGIPGGARVELDAGGLRGYNASDELIFAIDSAGNAVFSGDITGSTISGSSMQVGQAPGATGVTEASGDAVYSMVTAANNSRAQIRAAELQAEFSAFSDSGDPNAPAAGFIAAPSHVSFVLNSDNAGGNIPAVAGRADPTQAFLAVRSAVADLTAPRCDTVATADEVITVYQAGSGAGMRLRADGTYSVVEMTTPPSTLGNPAADYGSLFALRRTGTDVPAWFLQSPASVSGAGAGLRSGLFMEGATDGRAYTRMVGYARDYDLNGQILADGSADTATLGRVRLADNLSVNAPRHQYTRTELVSQPTAASPSNGAWNDFTGPQFPALTFTTGDSGRVRIVLAFCAINKYTDTSSLALGFRLSGGSTMAASLTRCALIRSTGTGTGSSIQTTAVVYLGVAANADYTLTPQWRTSGSAVSSPAQTWTSTGGDLWIDTALDNAITVEPLM</sequence>
<organism evidence="1 2">
    <name type="scientific">Allonocardiopsis opalescens</name>
    <dbReference type="NCBI Taxonomy" id="1144618"/>
    <lineage>
        <taxon>Bacteria</taxon>
        <taxon>Bacillati</taxon>
        <taxon>Actinomycetota</taxon>
        <taxon>Actinomycetes</taxon>
        <taxon>Streptosporangiales</taxon>
        <taxon>Allonocardiopsis</taxon>
    </lineage>
</organism>
<evidence type="ECO:0000313" key="2">
    <source>
        <dbReference type="Proteomes" id="UP000237846"/>
    </source>
</evidence>
<dbReference type="RefSeq" id="WP_106251737.1">
    <property type="nucleotide sequence ID" value="NZ_PVZC01000009.1"/>
</dbReference>